<accession>A0AAV6XT30</accession>
<dbReference type="PANTHER" id="PTHR45650:SF9">
    <property type="entry name" value="SGNH HYDROLASE-TYPE ESTERASE DOMAIN-CONTAINING PROTEIN"/>
    <property type="match status" value="1"/>
</dbReference>
<sequence>MEINMAKILFVIFFFLVSNNLVQSVYGETLVPCYFIFGDSLVDNGNNNDRNTVAKANYPPYGIDYPTGPTGRFTNGRNVADTIAELLGFSDHIPPFVTASGNATLNGVNYGSGGAGILDETGKQLVALLGLFQIGCVPAAIKRNITGTSCTETTNDAAQIFNTKLKSLIDVLNKDLIGAKFIYVDTYGITASDPASVTGSPRTDFAYFDALHPTEAAAAIVAKRAFTAQSPSDAYPMDIQHLAQT</sequence>
<keyword evidence="7" id="KW-0443">Lipid metabolism</keyword>
<dbReference type="SUPFAM" id="SSF52266">
    <property type="entry name" value="SGNH hydrolase"/>
    <property type="match status" value="1"/>
</dbReference>
<dbReference type="AlphaFoldDB" id="A0AAV6XT30"/>
<dbReference type="PANTHER" id="PTHR45650">
    <property type="entry name" value="GDSL-LIKE LIPASE/ACYLHYDROLASE-RELATED"/>
    <property type="match status" value="1"/>
</dbReference>
<name>A0AAV6XT30_9LAMI</name>
<keyword evidence="5" id="KW-0378">Hydrolase</keyword>
<evidence type="ECO:0000256" key="8">
    <source>
        <dbReference type="SAM" id="SignalP"/>
    </source>
</evidence>
<keyword evidence="6" id="KW-0442">Lipid degradation</keyword>
<evidence type="ECO:0008006" key="11">
    <source>
        <dbReference type="Google" id="ProtNLM"/>
    </source>
</evidence>
<dbReference type="Gene3D" id="3.40.50.1110">
    <property type="entry name" value="SGNH hydrolase"/>
    <property type="match status" value="2"/>
</dbReference>
<feature type="chain" id="PRO_5043484890" description="SGNH hydrolase-type esterase domain-containing protein" evidence="8">
    <location>
        <begin position="28"/>
        <end position="245"/>
    </location>
</feature>
<organism evidence="9 10">
    <name type="scientific">Buddleja alternifolia</name>
    <dbReference type="NCBI Taxonomy" id="168488"/>
    <lineage>
        <taxon>Eukaryota</taxon>
        <taxon>Viridiplantae</taxon>
        <taxon>Streptophyta</taxon>
        <taxon>Embryophyta</taxon>
        <taxon>Tracheophyta</taxon>
        <taxon>Spermatophyta</taxon>
        <taxon>Magnoliopsida</taxon>
        <taxon>eudicotyledons</taxon>
        <taxon>Gunneridae</taxon>
        <taxon>Pentapetalae</taxon>
        <taxon>asterids</taxon>
        <taxon>lamiids</taxon>
        <taxon>Lamiales</taxon>
        <taxon>Scrophulariaceae</taxon>
        <taxon>Buddlejeae</taxon>
        <taxon>Buddleja</taxon>
    </lineage>
</organism>
<evidence type="ECO:0000256" key="5">
    <source>
        <dbReference type="ARBA" id="ARBA00022801"/>
    </source>
</evidence>
<evidence type="ECO:0000256" key="2">
    <source>
        <dbReference type="ARBA" id="ARBA00008668"/>
    </source>
</evidence>
<keyword evidence="3" id="KW-0964">Secreted</keyword>
<comment type="caution">
    <text evidence="9">The sequence shown here is derived from an EMBL/GenBank/DDBJ whole genome shotgun (WGS) entry which is preliminary data.</text>
</comment>
<evidence type="ECO:0000256" key="3">
    <source>
        <dbReference type="ARBA" id="ARBA00022525"/>
    </source>
</evidence>
<protein>
    <recommendedName>
        <fullName evidence="11">SGNH hydrolase-type esterase domain-containing protein</fullName>
    </recommendedName>
</protein>
<dbReference type="GO" id="GO:0016042">
    <property type="term" value="P:lipid catabolic process"/>
    <property type="evidence" value="ECO:0007669"/>
    <property type="project" value="UniProtKB-KW"/>
</dbReference>
<proteinExistence type="inferred from homology"/>
<keyword evidence="4 8" id="KW-0732">Signal</keyword>
<comment type="similarity">
    <text evidence="2">Belongs to the 'GDSL' lipolytic enzyme family.</text>
</comment>
<evidence type="ECO:0000313" key="10">
    <source>
        <dbReference type="Proteomes" id="UP000826271"/>
    </source>
</evidence>
<evidence type="ECO:0000256" key="4">
    <source>
        <dbReference type="ARBA" id="ARBA00022729"/>
    </source>
</evidence>
<evidence type="ECO:0000256" key="1">
    <source>
        <dbReference type="ARBA" id="ARBA00004613"/>
    </source>
</evidence>
<dbReference type="InterPro" id="IPR051238">
    <property type="entry name" value="GDSL_esterase/lipase"/>
</dbReference>
<evidence type="ECO:0000256" key="7">
    <source>
        <dbReference type="ARBA" id="ARBA00023098"/>
    </source>
</evidence>
<dbReference type="EMBL" id="WHWC01000003">
    <property type="protein sequence ID" value="KAG8385378.1"/>
    <property type="molecule type" value="Genomic_DNA"/>
</dbReference>
<evidence type="ECO:0000313" key="9">
    <source>
        <dbReference type="EMBL" id="KAG8385378.1"/>
    </source>
</evidence>
<evidence type="ECO:0000256" key="6">
    <source>
        <dbReference type="ARBA" id="ARBA00022963"/>
    </source>
</evidence>
<dbReference type="GO" id="GO:0016788">
    <property type="term" value="F:hydrolase activity, acting on ester bonds"/>
    <property type="evidence" value="ECO:0007669"/>
    <property type="project" value="InterPro"/>
</dbReference>
<dbReference type="GO" id="GO:0005576">
    <property type="term" value="C:extracellular region"/>
    <property type="evidence" value="ECO:0007669"/>
    <property type="project" value="UniProtKB-SubCell"/>
</dbReference>
<dbReference type="Pfam" id="PF00657">
    <property type="entry name" value="Lipase_GDSL"/>
    <property type="match status" value="2"/>
</dbReference>
<comment type="subcellular location">
    <subcellularLocation>
        <location evidence="1">Secreted</location>
    </subcellularLocation>
</comment>
<feature type="signal peptide" evidence="8">
    <location>
        <begin position="1"/>
        <end position="27"/>
    </location>
</feature>
<dbReference type="Proteomes" id="UP000826271">
    <property type="component" value="Unassembled WGS sequence"/>
</dbReference>
<gene>
    <name evidence="9" type="ORF">BUALT_Bualt03G0036800</name>
</gene>
<reference evidence="9" key="1">
    <citation type="submission" date="2019-10" db="EMBL/GenBank/DDBJ databases">
        <authorList>
            <person name="Zhang R."/>
            <person name="Pan Y."/>
            <person name="Wang J."/>
            <person name="Ma R."/>
            <person name="Yu S."/>
        </authorList>
    </citation>
    <scope>NUCLEOTIDE SEQUENCE</scope>
    <source>
        <strain evidence="9">LA-IB0</strain>
        <tissue evidence="9">Leaf</tissue>
    </source>
</reference>
<keyword evidence="10" id="KW-1185">Reference proteome</keyword>
<dbReference type="InterPro" id="IPR036514">
    <property type="entry name" value="SGNH_hydro_sf"/>
</dbReference>
<dbReference type="InterPro" id="IPR001087">
    <property type="entry name" value="GDSL"/>
</dbReference>